<reference evidence="12" key="1">
    <citation type="submission" date="2018-01" db="EMBL/GenBank/DDBJ databases">
        <title>Draft Genome Sequence of the Radioresistant Bacterium Deinococcus aerius TR0125, Isolated from the Higher Atmosphere above Japan.</title>
        <authorList>
            <person name="Satoh K."/>
            <person name="Arai H."/>
            <person name="Sanzen T."/>
            <person name="Kawaguchi Y."/>
            <person name="Hayashi H."/>
            <person name="Yokobori S."/>
            <person name="Yamagishi A."/>
            <person name="Oono Y."/>
            <person name="Narumi I."/>
        </authorList>
    </citation>
    <scope>NUCLEOTIDE SEQUENCE [LARGE SCALE GENOMIC DNA]</scope>
    <source>
        <strain evidence="12">TR0125</strain>
    </source>
</reference>
<dbReference type="InterPro" id="IPR000425">
    <property type="entry name" value="MIP"/>
</dbReference>
<evidence type="ECO:0000256" key="10">
    <source>
        <dbReference type="SAM" id="Phobius"/>
    </source>
</evidence>
<evidence type="ECO:0000256" key="3">
    <source>
        <dbReference type="ARBA" id="ARBA00022448"/>
    </source>
</evidence>
<evidence type="ECO:0000313" key="12">
    <source>
        <dbReference type="Proteomes" id="UP000236569"/>
    </source>
</evidence>
<feature type="transmembrane region" description="Helical" evidence="10">
    <location>
        <begin position="239"/>
        <end position="260"/>
    </location>
</feature>
<comment type="caution">
    <text evidence="11">The sequence shown here is derived from an EMBL/GenBank/DDBJ whole genome shotgun (WGS) entry which is preliminary data.</text>
</comment>
<proteinExistence type="inferred from homology"/>
<evidence type="ECO:0000256" key="7">
    <source>
        <dbReference type="ARBA" id="ARBA00023136"/>
    </source>
</evidence>
<evidence type="ECO:0000256" key="4">
    <source>
        <dbReference type="ARBA" id="ARBA00022475"/>
    </source>
</evidence>
<dbReference type="OrthoDB" id="9807293at2"/>
<dbReference type="InterPro" id="IPR023271">
    <property type="entry name" value="Aquaporin-like"/>
</dbReference>
<feature type="region of interest" description="Disordered" evidence="9">
    <location>
        <begin position="1"/>
        <end position="28"/>
    </location>
</feature>
<dbReference type="PRINTS" id="PR00783">
    <property type="entry name" value="MINTRINSICP"/>
</dbReference>
<feature type="transmembrane region" description="Helical" evidence="10">
    <location>
        <begin position="125"/>
        <end position="147"/>
    </location>
</feature>
<gene>
    <name evidence="11" type="ORF">DAERI_020117</name>
</gene>
<evidence type="ECO:0000256" key="9">
    <source>
        <dbReference type="SAM" id="MobiDB-lite"/>
    </source>
</evidence>
<feature type="transmembrane region" description="Helical" evidence="10">
    <location>
        <begin position="80"/>
        <end position="98"/>
    </location>
</feature>
<dbReference type="PROSITE" id="PS00221">
    <property type="entry name" value="MIP"/>
    <property type="match status" value="1"/>
</dbReference>
<evidence type="ECO:0000256" key="6">
    <source>
        <dbReference type="ARBA" id="ARBA00022989"/>
    </source>
</evidence>
<dbReference type="EMBL" id="BFAG01000002">
    <property type="protein sequence ID" value="GBF04520.1"/>
    <property type="molecule type" value="Genomic_DNA"/>
</dbReference>
<keyword evidence="7 10" id="KW-0472">Membrane</keyword>
<dbReference type="Gene3D" id="1.20.1080.10">
    <property type="entry name" value="Glycerol uptake facilitator protein"/>
    <property type="match status" value="1"/>
</dbReference>
<accession>A0A2I9D305</accession>
<dbReference type="SUPFAM" id="SSF81338">
    <property type="entry name" value="Aquaporin-like"/>
    <property type="match status" value="1"/>
</dbReference>
<sequence length="277" mass="28313">MDPAKFAVADPARTPGVAPSPDRPLHGAPFPPGRWHPRLYLAELVGTALLVGVGLSIVIVMFGTASPVAAWLPGVGERRFLTGALFGSVGALLALSPVGKVSGAHLNPAVTLAFWLEGKLAGRDAAGYVLAQLAGGVLGALPLRLWGALGRSVEYGVTVPGPGISPTVAVLAEAGVTFALVGLIFTLASHARLCHLTPLALPALFSVLVLVEAPLTGTSANPARSFGPAVVAGVWQGQWVYFVGPCLGAAVAVGVLRLELTGPRRVLAARLAHFHLP</sequence>
<dbReference type="InterPro" id="IPR034294">
    <property type="entry name" value="Aquaporin_transptr"/>
</dbReference>
<keyword evidence="5 8" id="KW-0812">Transmembrane</keyword>
<evidence type="ECO:0000256" key="1">
    <source>
        <dbReference type="ARBA" id="ARBA00004651"/>
    </source>
</evidence>
<keyword evidence="3 8" id="KW-0813">Transport</keyword>
<keyword evidence="6 10" id="KW-1133">Transmembrane helix</keyword>
<feature type="transmembrane region" description="Helical" evidence="10">
    <location>
        <begin position="167"/>
        <end position="187"/>
    </location>
</feature>
<dbReference type="PANTHER" id="PTHR19139:SF199">
    <property type="entry name" value="MIP17260P"/>
    <property type="match status" value="1"/>
</dbReference>
<dbReference type="Pfam" id="PF00230">
    <property type="entry name" value="MIP"/>
    <property type="match status" value="1"/>
</dbReference>
<protein>
    <submittedName>
        <fullName evidence="11">Permease, glycerol uptake facilitator</fullName>
    </submittedName>
</protein>
<dbReference type="PANTHER" id="PTHR19139">
    <property type="entry name" value="AQUAPORIN TRANSPORTER"/>
    <property type="match status" value="1"/>
</dbReference>
<comment type="subcellular location">
    <subcellularLocation>
        <location evidence="1">Cell membrane</location>
        <topology evidence="1">Multi-pass membrane protein</topology>
    </subcellularLocation>
</comment>
<evidence type="ECO:0000256" key="5">
    <source>
        <dbReference type="ARBA" id="ARBA00022692"/>
    </source>
</evidence>
<feature type="transmembrane region" description="Helical" evidence="10">
    <location>
        <begin position="199"/>
        <end position="219"/>
    </location>
</feature>
<dbReference type="Proteomes" id="UP000236569">
    <property type="component" value="Unassembled WGS sequence"/>
</dbReference>
<organism evidence="11 12">
    <name type="scientific">Deinococcus aerius</name>
    <dbReference type="NCBI Taxonomy" id="200253"/>
    <lineage>
        <taxon>Bacteria</taxon>
        <taxon>Thermotogati</taxon>
        <taxon>Deinococcota</taxon>
        <taxon>Deinococci</taxon>
        <taxon>Deinococcales</taxon>
        <taxon>Deinococcaceae</taxon>
        <taxon>Deinococcus</taxon>
    </lineage>
</organism>
<dbReference type="RefSeq" id="WP_103128051.1">
    <property type="nucleotide sequence ID" value="NZ_BFAG01000002.1"/>
</dbReference>
<name>A0A2I9D305_9DEIO</name>
<evidence type="ECO:0000313" key="11">
    <source>
        <dbReference type="EMBL" id="GBF04520.1"/>
    </source>
</evidence>
<dbReference type="InterPro" id="IPR022357">
    <property type="entry name" value="MIP_CS"/>
</dbReference>
<dbReference type="GO" id="GO:0015250">
    <property type="term" value="F:water channel activity"/>
    <property type="evidence" value="ECO:0007669"/>
    <property type="project" value="TreeGrafter"/>
</dbReference>
<dbReference type="AlphaFoldDB" id="A0A2I9D305"/>
<comment type="similarity">
    <text evidence="2 8">Belongs to the MIP/aquaporin (TC 1.A.8) family.</text>
</comment>
<keyword evidence="4" id="KW-1003">Cell membrane</keyword>
<dbReference type="GO" id="GO:0005886">
    <property type="term" value="C:plasma membrane"/>
    <property type="evidence" value="ECO:0007669"/>
    <property type="project" value="UniProtKB-SubCell"/>
</dbReference>
<keyword evidence="12" id="KW-1185">Reference proteome</keyword>
<feature type="transmembrane region" description="Helical" evidence="10">
    <location>
        <begin position="39"/>
        <end position="60"/>
    </location>
</feature>
<evidence type="ECO:0000256" key="2">
    <source>
        <dbReference type="ARBA" id="ARBA00006175"/>
    </source>
</evidence>
<evidence type="ECO:0000256" key="8">
    <source>
        <dbReference type="RuleBase" id="RU000477"/>
    </source>
</evidence>